<dbReference type="GeneID" id="79269736"/>
<dbReference type="RefSeq" id="WP_276239151.1">
    <property type="nucleotide sequence ID" value="NZ_CP119989.1"/>
</dbReference>
<proteinExistence type="predicted"/>
<keyword evidence="3" id="KW-1185">Reference proteome</keyword>
<dbReference type="EMBL" id="JBHTAG010000002">
    <property type="protein sequence ID" value="MFC7096377.1"/>
    <property type="molecule type" value="Genomic_DNA"/>
</dbReference>
<feature type="domain" description="Halobacterial output" evidence="1">
    <location>
        <begin position="8"/>
        <end position="72"/>
    </location>
</feature>
<dbReference type="Proteomes" id="UP001596388">
    <property type="component" value="Unassembled WGS sequence"/>
</dbReference>
<dbReference type="AlphaFoldDB" id="A0ABD5WS38"/>
<comment type="caution">
    <text evidence="2">The sequence shown here is derived from an EMBL/GenBank/DDBJ whole genome shotgun (WGS) entry which is preliminary data.</text>
</comment>
<dbReference type="Pfam" id="PF18545">
    <property type="entry name" value="HalOD1"/>
    <property type="match status" value="1"/>
</dbReference>
<protein>
    <submittedName>
        <fullName evidence="2">HalOD1 output domain-containing protein</fullName>
    </submittedName>
</protein>
<organism evidence="2 3">
    <name type="scientific">Halobaculum marinum</name>
    <dbReference type="NCBI Taxonomy" id="3031996"/>
    <lineage>
        <taxon>Archaea</taxon>
        <taxon>Methanobacteriati</taxon>
        <taxon>Methanobacteriota</taxon>
        <taxon>Stenosarchaea group</taxon>
        <taxon>Halobacteria</taxon>
        <taxon>Halobacteriales</taxon>
        <taxon>Haloferacaceae</taxon>
        <taxon>Halobaculum</taxon>
    </lineage>
</organism>
<gene>
    <name evidence="2" type="ORF">ACFQKD_03585</name>
</gene>
<name>A0ABD5WS38_9EURY</name>
<evidence type="ECO:0000313" key="2">
    <source>
        <dbReference type="EMBL" id="MFC7096377.1"/>
    </source>
</evidence>
<reference evidence="2 3" key="1">
    <citation type="journal article" date="2019" name="Int. J. Syst. Evol. Microbiol.">
        <title>The Global Catalogue of Microorganisms (GCM) 10K type strain sequencing project: providing services to taxonomists for standard genome sequencing and annotation.</title>
        <authorList>
            <consortium name="The Broad Institute Genomics Platform"/>
            <consortium name="The Broad Institute Genome Sequencing Center for Infectious Disease"/>
            <person name="Wu L."/>
            <person name="Ma J."/>
        </authorList>
    </citation>
    <scope>NUCLEOTIDE SEQUENCE [LARGE SCALE GENOMIC DNA]</scope>
    <source>
        <strain evidence="2 3">DT55</strain>
    </source>
</reference>
<accession>A0ABD5WS38</accession>
<evidence type="ECO:0000313" key="3">
    <source>
        <dbReference type="Proteomes" id="UP001596388"/>
    </source>
</evidence>
<dbReference type="InterPro" id="IPR040624">
    <property type="entry name" value="HalOD1"/>
</dbReference>
<evidence type="ECO:0000259" key="1">
    <source>
        <dbReference type="Pfam" id="PF18545"/>
    </source>
</evidence>
<sequence length="84" mass="9091">MVAETAIPLAVVEAIATSRGVEPLELEFSLHDWIDGDVLNALSSLAGEDWHFEFVVDGQRVALDGGGDILVDGERVAVLPEYQR</sequence>